<reference evidence="8 9" key="1">
    <citation type="submission" date="2015-11" db="EMBL/GenBank/DDBJ databases">
        <title>The genome of Debaryomyces fabryi.</title>
        <authorList>
            <person name="Tafer H."/>
            <person name="Lopandic K."/>
        </authorList>
    </citation>
    <scope>NUCLEOTIDE SEQUENCE [LARGE SCALE GENOMIC DNA]</scope>
    <source>
        <strain evidence="8 9">CBS 789</strain>
    </source>
</reference>
<dbReference type="GeneID" id="26838168"/>
<evidence type="ECO:0000256" key="4">
    <source>
        <dbReference type="ARBA" id="ARBA00023136"/>
    </source>
</evidence>
<dbReference type="GO" id="GO:0055085">
    <property type="term" value="P:transmembrane transport"/>
    <property type="evidence" value="ECO:0007669"/>
    <property type="project" value="InterPro"/>
</dbReference>
<feature type="transmembrane region" description="Helical" evidence="6">
    <location>
        <begin position="165"/>
        <end position="186"/>
    </location>
</feature>
<feature type="domain" description="STAS" evidence="7">
    <location>
        <begin position="617"/>
        <end position="786"/>
    </location>
</feature>
<evidence type="ECO:0000256" key="3">
    <source>
        <dbReference type="ARBA" id="ARBA00022989"/>
    </source>
</evidence>
<feature type="transmembrane region" description="Helical" evidence="6">
    <location>
        <begin position="300"/>
        <end position="319"/>
    </location>
</feature>
<feature type="transmembrane region" description="Helical" evidence="6">
    <location>
        <begin position="390"/>
        <end position="409"/>
    </location>
</feature>
<accession>A0A0V1Q3D4</accession>
<evidence type="ECO:0000259" key="7">
    <source>
        <dbReference type="PROSITE" id="PS50801"/>
    </source>
</evidence>
<sequence length="791" mass="87398">MLPDENTRLLERSSSLQKPSSRGDSPGPGNSNRLKRPPLIAIPTSQSIRSLRSINNVNDPLVNSYISNKNKNSYSGGGNGASDELDESIFKSRFWSKLNRVEGDDSFDLYSYLSYYCPILKWLPNYDVRNNFLGDFLAGLSLASFQIPLVMSFSLSLARLSPVSGLYGIIIGACFYSILGCVPVLIVGPLPSTALIYGDAIEAIRQLPNFAEISKLQISSAISAAMSGILLGAGIFRMGFLDNVLSRALLKGFIAAMGFIMIINELATEMGIDDLILDNPYLTTLDKLLFVCKFARQSHMFTLLVSCITLVLVLSIRNFKNTLVNKYHIRQAVFIPELFLMVLVATYLCWRFLWHSEYGVDVIGNILAPASDSKSTVQFLNPFKLSLIPLYKKVFSTSFLCTILGYFDSTIATKALGTKYNYNVSSNRELVALGVTNFVVSLVGGIPAFGALGRSKINILSGATTQMASIMMSVVVILVIMYLLPLLYSLPKCVLALSTTIIGITVLEEVPSDLKFFWDIGGYDEIITFLFIFSTTILWNAEAGVLSGVAFAIIRVIKHSTRSRIQILGRVPNTTVFRNADELIEESFVTYANENDSISDEETSSATDDPDDKLMNLIAEIEEIEGVLVIKIPEPLNFANVGDLKNRLSRIEKYGSLLIHPSQPTRRDFNNTTIKFIIFDCKGMNAIDSSATQVLYETIKKYIDINEIFVCFSRVAMNNDIRHKFRKLGIIDLVNNSYKTYANANNVSSKPAATESGSSTNLYSYGTSSGMEDGFFLSIEEAIKAFGLQNV</sequence>
<feature type="compositionally biased region" description="Basic and acidic residues" evidence="5">
    <location>
        <begin position="1"/>
        <end position="11"/>
    </location>
</feature>
<name>A0A0V1Q3D4_9ASCO</name>
<dbReference type="CDD" id="cd07042">
    <property type="entry name" value="STAS_SulP_like_sulfate_transporter"/>
    <property type="match status" value="1"/>
</dbReference>
<dbReference type="RefSeq" id="XP_015469127.1">
    <property type="nucleotide sequence ID" value="XM_015609989.1"/>
</dbReference>
<feature type="compositionally biased region" description="Polar residues" evidence="5">
    <location>
        <begin position="12"/>
        <end position="32"/>
    </location>
</feature>
<evidence type="ECO:0000256" key="6">
    <source>
        <dbReference type="SAM" id="Phobius"/>
    </source>
</evidence>
<feature type="transmembrane region" description="Helical" evidence="6">
    <location>
        <begin position="430"/>
        <end position="453"/>
    </location>
</feature>
<keyword evidence="9" id="KW-1185">Reference proteome</keyword>
<comment type="caution">
    <text evidence="8">The sequence shown here is derived from an EMBL/GenBank/DDBJ whole genome shotgun (WGS) entry which is preliminary data.</text>
</comment>
<dbReference type="OrthoDB" id="427213at2759"/>
<evidence type="ECO:0000256" key="1">
    <source>
        <dbReference type="ARBA" id="ARBA00004141"/>
    </source>
</evidence>
<comment type="subcellular location">
    <subcellularLocation>
        <location evidence="1">Membrane</location>
        <topology evidence="1">Multi-pass membrane protein</topology>
    </subcellularLocation>
</comment>
<keyword evidence="3 6" id="KW-1133">Transmembrane helix</keyword>
<gene>
    <name evidence="8" type="ORF">AC631_01159</name>
</gene>
<keyword evidence="4 6" id="KW-0472">Membrane</keyword>
<dbReference type="GO" id="GO:0016020">
    <property type="term" value="C:membrane"/>
    <property type="evidence" value="ECO:0007669"/>
    <property type="project" value="UniProtKB-SubCell"/>
</dbReference>
<dbReference type="InterPro" id="IPR002645">
    <property type="entry name" value="STAS_dom"/>
</dbReference>
<dbReference type="Pfam" id="PF01740">
    <property type="entry name" value="STAS"/>
    <property type="match status" value="1"/>
</dbReference>
<evidence type="ECO:0000313" key="9">
    <source>
        <dbReference type="Proteomes" id="UP000054251"/>
    </source>
</evidence>
<feature type="transmembrane region" description="Helical" evidence="6">
    <location>
        <begin position="248"/>
        <end position="267"/>
    </location>
</feature>
<dbReference type="Pfam" id="PF00916">
    <property type="entry name" value="Sulfate_transp"/>
    <property type="match status" value="1"/>
</dbReference>
<proteinExistence type="predicted"/>
<feature type="transmembrane region" description="Helical" evidence="6">
    <location>
        <begin position="459"/>
        <end position="483"/>
    </location>
</feature>
<dbReference type="SUPFAM" id="SSF52091">
    <property type="entry name" value="SpoIIaa-like"/>
    <property type="match status" value="1"/>
</dbReference>
<evidence type="ECO:0000256" key="5">
    <source>
        <dbReference type="SAM" id="MobiDB-lite"/>
    </source>
</evidence>
<feature type="transmembrane region" description="Helical" evidence="6">
    <location>
        <begin position="216"/>
        <end position="236"/>
    </location>
</feature>
<protein>
    <recommendedName>
        <fullName evidence="7">STAS domain-containing protein</fullName>
    </recommendedName>
</protein>
<dbReference type="InterPro" id="IPR001902">
    <property type="entry name" value="SLC26A/SulP_fam"/>
</dbReference>
<organism evidence="8 9">
    <name type="scientific">Debaryomyces fabryi</name>
    <dbReference type="NCBI Taxonomy" id="58627"/>
    <lineage>
        <taxon>Eukaryota</taxon>
        <taxon>Fungi</taxon>
        <taxon>Dikarya</taxon>
        <taxon>Ascomycota</taxon>
        <taxon>Saccharomycotina</taxon>
        <taxon>Pichiomycetes</taxon>
        <taxon>Debaryomycetaceae</taxon>
        <taxon>Debaryomyces</taxon>
    </lineage>
</organism>
<feature type="transmembrane region" description="Helical" evidence="6">
    <location>
        <begin position="490"/>
        <end position="507"/>
    </location>
</feature>
<feature type="transmembrane region" description="Helical" evidence="6">
    <location>
        <begin position="527"/>
        <end position="554"/>
    </location>
</feature>
<evidence type="ECO:0000313" key="8">
    <source>
        <dbReference type="EMBL" id="KSA03025.1"/>
    </source>
</evidence>
<feature type="transmembrane region" description="Helical" evidence="6">
    <location>
        <begin position="331"/>
        <end position="353"/>
    </location>
</feature>
<dbReference type="Proteomes" id="UP000054251">
    <property type="component" value="Unassembled WGS sequence"/>
</dbReference>
<dbReference type="InterPro" id="IPR036513">
    <property type="entry name" value="STAS_dom_sf"/>
</dbReference>
<keyword evidence="2 6" id="KW-0812">Transmembrane</keyword>
<feature type="region of interest" description="Disordered" evidence="5">
    <location>
        <begin position="1"/>
        <end position="38"/>
    </location>
</feature>
<dbReference type="InterPro" id="IPR011547">
    <property type="entry name" value="SLC26A/SulP_dom"/>
</dbReference>
<dbReference type="AlphaFoldDB" id="A0A0V1Q3D4"/>
<dbReference type="PROSITE" id="PS50801">
    <property type="entry name" value="STAS"/>
    <property type="match status" value="1"/>
</dbReference>
<dbReference type="EMBL" id="LMYN01000015">
    <property type="protein sequence ID" value="KSA03025.1"/>
    <property type="molecule type" value="Genomic_DNA"/>
</dbReference>
<evidence type="ECO:0000256" key="2">
    <source>
        <dbReference type="ARBA" id="ARBA00022692"/>
    </source>
</evidence>
<dbReference type="PANTHER" id="PTHR11814">
    <property type="entry name" value="SULFATE TRANSPORTER"/>
    <property type="match status" value="1"/>
</dbReference>
<dbReference type="Gene3D" id="3.30.750.24">
    <property type="entry name" value="STAS domain"/>
    <property type="match status" value="1"/>
</dbReference>
<feature type="transmembrane region" description="Helical" evidence="6">
    <location>
        <begin position="136"/>
        <end position="158"/>
    </location>
</feature>